<dbReference type="InterPro" id="IPR050855">
    <property type="entry name" value="NDM-1-like"/>
</dbReference>
<dbReference type="GO" id="GO:0016787">
    <property type="term" value="F:hydrolase activity"/>
    <property type="evidence" value="ECO:0007669"/>
    <property type="project" value="UniProtKB-KW"/>
</dbReference>
<dbReference type="PANTHER" id="PTHR42951">
    <property type="entry name" value="METALLO-BETA-LACTAMASE DOMAIN-CONTAINING"/>
    <property type="match status" value="1"/>
</dbReference>
<evidence type="ECO:0000313" key="6">
    <source>
        <dbReference type="Proteomes" id="UP000535838"/>
    </source>
</evidence>
<dbReference type="CDD" id="cd07721">
    <property type="entry name" value="yflN-like_MBL-fold"/>
    <property type="match status" value="1"/>
</dbReference>
<comment type="catalytic activity">
    <reaction evidence="1">
        <text>3',5'-cyclic CMP + H2O = CMP + H(+)</text>
        <dbReference type="Rhea" id="RHEA:72675"/>
        <dbReference type="ChEBI" id="CHEBI:15377"/>
        <dbReference type="ChEBI" id="CHEBI:15378"/>
        <dbReference type="ChEBI" id="CHEBI:58003"/>
        <dbReference type="ChEBI" id="CHEBI:60377"/>
    </reaction>
    <physiologicalReaction direction="left-to-right" evidence="1">
        <dbReference type="Rhea" id="RHEA:72676"/>
    </physiologicalReaction>
</comment>
<accession>A0A841SY70</accession>
<comment type="function">
    <text evidence="2">Counteracts the endogenous Pycsar antiviral defense system. Phosphodiesterase that enables metal-dependent hydrolysis of host cyclic nucleotide Pycsar defense signals such as cCMP and cUMP.</text>
</comment>
<dbReference type="EMBL" id="JACJVQ010000013">
    <property type="protein sequence ID" value="MBB6635556.1"/>
    <property type="molecule type" value="Genomic_DNA"/>
</dbReference>
<evidence type="ECO:0000256" key="3">
    <source>
        <dbReference type="ARBA" id="ARBA00048505"/>
    </source>
</evidence>
<feature type="domain" description="Metallo-beta-lactamase" evidence="4">
    <location>
        <begin position="19"/>
        <end position="224"/>
    </location>
</feature>
<comment type="catalytic activity">
    <reaction evidence="3">
        <text>3',5'-cyclic UMP + H2O = UMP + H(+)</text>
        <dbReference type="Rhea" id="RHEA:70575"/>
        <dbReference type="ChEBI" id="CHEBI:15377"/>
        <dbReference type="ChEBI" id="CHEBI:15378"/>
        <dbReference type="ChEBI" id="CHEBI:57865"/>
        <dbReference type="ChEBI" id="CHEBI:184387"/>
    </reaction>
    <physiologicalReaction direction="left-to-right" evidence="3">
        <dbReference type="Rhea" id="RHEA:70576"/>
    </physiologicalReaction>
</comment>
<comment type="caution">
    <text evidence="5">The sequence shown here is derived from an EMBL/GenBank/DDBJ whole genome shotgun (WGS) entry which is preliminary data.</text>
</comment>
<name>A0A841SY70_9BACL</name>
<dbReference type="PANTHER" id="PTHR42951:SF15">
    <property type="entry name" value="METALLO-BETA-LACTAMASE SUPERFAMILY PROTEIN"/>
    <property type="match status" value="1"/>
</dbReference>
<dbReference type="SUPFAM" id="SSF56281">
    <property type="entry name" value="Metallo-hydrolase/oxidoreductase"/>
    <property type="match status" value="1"/>
</dbReference>
<keyword evidence="5" id="KW-0378">Hydrolase</keyword>
<dbReference type="InterPro" id="IPR001279">
    <property type="entry name" value="Metallo-B-lactamas"/>
</dbReference>
<dbReference type="Gene3D" id="3.60.15.10">
    <property type="entry name" value="Ribonuclease Z/Hydroxyacylglutathione hydrolase-like"/>
    <property type="match status" value="1"/>
</dbReference>
<reference evidence="5 6" key="1">
    <citation type="submission" date="2020-08" db="EMBL/GenBank/DDBJ databases">
        <title>Cohnella phylogeny.</title>
        <authorList>
            <person name="Dunlap C."/>
        </authorList>
    </citation>
    <scope>NUCLEOTIDE SEQUENCE [LARGE SCALE GENOMIC DNA]</scope>
    <source>
        <strain evidence="5 6">DSM 25241</strain>
    </source>
</reference>
<organism evidence="5 6">
    <name type="scientific">Cohnella thailandensis</name>
    <dbReference type="NCBI Taxonomy" id="557557"/>
    <lineage>
        <taxon>Bacteria</taxon>
        <taxon>Bacillati</taxon>
        <taxon>Bacillota</taxon>
        <taxon>Bacilli</taxon>
        <taxon>Bacillales</taxon>
        <taxon>Paenibacillaceae</taxon>
        <taxon>Cohnella</taxon>
    </lineage>
</organism>
<dbReference type="RefSeq" id="WP_185120774.1">
    <property type="nucleotide sequence ID" value="NZ_JACJVQ010000013.1"/>
</dbReference>
<dbReference type="AlphaFoldDB" id="A0A841SY70"/>
<protein>
    <submittedName>
        <fullName evidence="5">MBL fold metallo-hydrolase</fullName>
    </submittedName>
</protein>
<evidence type="ECO:0000259" key="4">
    <source>
        <dbReference type="SMART" id="SM00849"/>
    </source>
</evidence>
<dbReference type="Pfam" id="PF00753">
    <property type="entry name" value="Lactamase_B"/>
    <property type="match status" value="1"/>
</dbReference>
<evidence type="ECO:0000313" key="5">
    <source>
        <dbReference type="EMBL" id="MBB6635556.1"/>
    </source>
</evidence>
<dbReference type="SMART" id="SM00849">
    <property type="entry name" value="Lactamase_B"/>
    <property type="match status" value="1"/>
</dbReference>
<dbReference type="Proteomes" id="UP000535838">
    <property type="component" value="Unassembled WGS sequence"/>
</dbReference>
<dbReference type="InterPro" id="IPR036866">
    <property type="entry name" value="RibonucZ/Hydroxyglut_hydro"/>
</dbReference>
<proteinExistence type="predicted"/>
<sequence>MHSCHPLPIEVTNYGEKQVITPVLLSNGHERILVDCGYPGFIPQLRQALLKEGFELESITHIIATHHDMDHIGSLAALKRMLPGATLIAHEIEAPYLDGSRKSQRLEQAESTLHLLPQEAITGAKQFMELLASIEPASVDQKVRHGDILPWCGGIEIIHTPGHMAGHISLYLRDSQTLIAGDAVVVEDGELDIANPQYALDLEEAVASVRRLMSYEIETLICYHGGRFQGDIRGALDKLVKRY</sequence>
<evidence type="ECO:0000256" key="2">
    <source>
        <dbReference type="ARBA" id="ARBA00034301"/>
    </source>
</evidence>
<evidence type="ECO:0000256" key="1">
    <source>
        <dbReference type="ARBA" id="ARBA00034221"/>
    </source>
</evidence>
<gene>
    <name evidence="5" type="ORF">H7B67_15660</name>
</gene>
<keyword evidence="6" id="KW-1185">Reference proteome</keyword>